<reference evidence="1" key="1">
    <citation type="submission" date="2019-10" db="EMBL/GenBank/DDBJ databases">
        <title>Conservation and host-specific expression of non-tandemly repeated heterogenous ribosome RNA gene in arbuscular mycorrhizal fungi.</title>
        <authorList>
            <person name="Maeda T."/>
            <person name="Kobayashi Y."/>
            <person name="Nakagawa T."/>
            <person name="Ezawa T."/>
            <person name="Yamaguchi K."/>
            <person name="Bino T."/>
            <person name="Nishimoto Y."/>
            <person name="Shigenobu S."/>
            <person name="Kawaguchi M."/>
        </authorList>
    </citation>
    <scope>NUCLEOTIDE SEQUENCE</scope>
    <source>
        <strain evidence="1">HR1</strain>
    </source>
</reference>
<evidence type="ECO:0000313" key="2">
    <source>
        <dbReference type="Proteomes" id="UP000615446"/>
    </source>
</evidence>
<dbReference type="AlphaFoldDB" id="A0A8H3MID3"/>
<dbReference type="EMBL" id="BLAL01000321">
    <property type="protein sequence ID" value="GET03380.1"/>
    <property type="molecule type" value="Genomic_DNA"/>
</dbReference>
<gene>
    <name evidence="1" type="ORF">RCL2_002972100</name>
</gene>
<evidence type="ECO:0000313" key="1">
    <source>
        <dbReference type="EMBL" id="GET03380.1"/>
    </source>
</evidence>
<organism evidence="1 2">
    <name type="scientific">Rhizophagus clarus</name>
    <dbReference type="NCBI Taxonomy" id="94130"/>
    <lineage>
        <taxon>Eukaryota</taxon>
        <taxon>Fungi</taxon>
        <taxon>Fungi incertae sedis</taxon>
        <taxon>Mucoromycota</taxon>
        <taxon>Glomeromycotina</taxon>
        <taxon>Glomeromycetes</taxon>
        <taxon>Glomerales</taxon>
        <taxon>Glomeraceae</taxon>
        <taxon>Rhizophagus</taxon>
    </lineage>
</organism>
<proteinExistence type="predicted"/>
<dbReference type="Proteomes" id="UP000615446">
    <property type="component" value="Unassembled WGS sequence"/>
</dbReference>
<name>A0A8H3MID3_9GLOM</name>
<protein>
    <submittedName>
        <fullName evidence="1">Uncharacterized protein</fullName>
    </submittedName>
</protein>
<accession>A0A8H3MID3</accession>
<comment type="caution">
    <text evidence="1">The sequence shown here is derived from an EMBL/GenBank/DDBJ whole genome shotgun (WGS) entry which is preliminary data.</text>
</comment>
<sequence>MNIFFSQVIDTYKYGNFFWSILDLFDKEASNFDNSIYNGVDNLLCEDFNLIELKSSKTILTKWLFNWKNPPKQFSKSNYLFDFLLLPLDLFVNLLIYSNFEKPEHPTYSSMERKNNLHRQPFEMLYEEIDENMVLNSLKNISKSVTKKVDAAISYSPFESEDEGVKLYFFLCEAKKPNTPDELEIKDYDKLKVKEAPYMIEMLWIIKKLIKETYGVVQDIEREIKTIRN</sequence>